<organism evidence="3 4">
    <name type="scientific">Rhododendron griersonianum</name>
    <dbReference type="NCBI Taxonomy" id="479676"/>
    <lineage>
        <taxon>Eukaryota</taxon>
        <taxon>Viridiplantae</taxon>
        <taxon>Streptophyta</taxon>
        <taxon>Embryophyta</taxon>
        <taxon>Tracheophyta</taxon>
        <taxon>Spermatophyta</taxon>
        <taxon>Magnoliopsida</taxon>
        <taxon>eudicotyledons</taxon>
        <taxon>Gunneridae</taxon>
        <taxon>Pentapetalae</taxon>
        <taxon>asterids</taxon>
        <taxon>Ericales</taxon>
        <taxon>Ericaceae</taxon>
        <taxon>Ericoideae</taxon>
        <taxon>Rhodoreae</taxon>
        <taxon>Rhododendron</taxon>
    </lineage>
</organism>
<dbReference type="PANTHER" id="PTHR24414">
    <property type="entry name" value="F-BOX/KELCH-REPEAT PROTEIN SKIP4"/>
    <property type="match status" value="1"/>
</dbReference>
<reference evidence="3" key="1">
    <citation type="submission" date="2020-08" db="EMBL/GenBank/DDBJ databases">
        <title>Plant Genome Project.</title>
        <authorList>
            <person name="Zhang R.-G."/>
        </authorList>
    </citation>
    <scope>NUCLEOTIDE SEQUENCE</scope>
    <source>
        <strain evidence="3">WSP0</strain>
        <tissue evidence="3">Leaf</tissue>
    </source>
</reference>
<evidence type="ECO:0000256" key="1">
    <source>
        <dbReference type="SAM" id="MobiDB-lite"/>
    </source>
</evidence>
<dbReference type="Pfam" id="PF25210">
    <property type="entry name" value="Kelch_FKB95"/>
    <property type="match status" value="1"/>
</dbReference>
<dbReference type="SUPFAM" id="SSF117281">
    <property type="entry name" value="Kelch motif"/>
    <property type="match status" value="1"/>
</dbReference>
<dbReference type="PANTHER" id="PTHR24414:SF199">
    <property type="entry name" value="F-BOX_KELCH-REPEAT PROTEIN SKIP6-LIKE"/>
    <property type="match status" value="1"/>
</dbReference>
<name>A0AAV6I4P4_9ERIC</name>
<dbReference type="Proteomes" id="UP000823749">
    <property type="component" value="Chromosome 12"/>
</dbReference>
<feature type="compositionally biased region" description="Basic residues" evidence="1">
    <location>
        <begin position="47"/>
        <end position="58"/>
    </location>
</feature>
<dbReference type="AlphaFoldDB" id="A0AAV6I4P4"/>
<sequence>MPSSPQSSLPPTEKSVYVRAINSDFDNEWYSFPLNGPPDIPDENRKRGIGYRKRKRGGRSLPRLTPLNPKTNSLYSSFAVVDSTIYSIGGNPPGLDTAWEVYREVYSWDTSRIEESWERSPSMIGARSIPEVVTLNGMIYVMGGLSSENDGPHPWAEVFDPESGFWSSLNQPCSKPSIGGTFSAALPSTNQVLVGSARDECICLYDVGSKNWEHLHHEIVFPPSLDACLVAAGTTLFWFQDGMLHAYDLLGKWNYSAPIRGLEDVVPLEVFEPDSDCSSSQLLCLTDNDFCLVCCEYSNTKKHRDLLHCIRISISPVIVRGGKAHFDAVVVTSQAYFFKMPQAIRDAVLM</sequence>
<gene>
    <name evidence="3" type="ORF">RHGRI_034490</name>
</gene>
<comment type="caution">
    <text evidence="3">The sequence shown here is derived from an EMBL/GenBank/DDBJ whole genome shotgun (WGS) entry which is preliminary data.</text>
</comment>
<evidence type="ECO:0000313" key="4">
    <source>
        <dbReference type="Proteomes" id="UP000823749"/>
    </source>
</evidence>
<dbReference type="Gene3D" id="2.120.10.80">
    <property type="entry name" value="Kelch-type beta propeller"/>
    <property type="match status" value="1"/>
</dbReference>
<proteinExistence type="predicted"/>
<feature type="region of interest" description="Disordered" evidence="1">
    <location>
        <begin position="36"/>
        <end position="68"/>
    </location>
</feature>
<evidence type="ECO:0000259" key="2">
    <source>
        <dbReference type="Pfam" id="PF25210"/>
    </source>
</evidence>
<dbReference type="InterPro" id="IPR057499">
    <property type="entry name" value="Kelch_FKB95"/>
</dbReference>
<protein>
    <recommendedName>
        <fullName evidence="2">FKB95-like N-terminal Kelch domain-containing protein</fullName>
    </recommendedName>
</protein>
<keyword evidence="4" id="KW-1185">Reference proteome</keyword>
<evidence type="ECO:0000313" key="3">
    <source>
        <dbReference type="EMBL" id="KAG5522324.1"/>
    </source>
</evidence>
<accession>A0AAV6I4P4</accession>
<feature type="domain" description="FKB95-like N-terminal Kelch" evidence="2">
    <location>
        <begin position="56"/>
        <end position="293"/>
    </location>
</feature>
<dbReference type="EMBL" id="JACTNZ010000012">
    <property type="protein sequence ID" value="KAG5522324.1"/>
    <property type="molecule type" value="Genomic_DNA"/>
</dbReference>
<dbReference type="InterPro" id="IPR050354">
    <property type="entry name" value="F-box/kelch-repeat_ARATH"/>
</dbReference>
<dbReference type="InterPro" id="IPR015915">
    <property type="entry name" value="Kelch-typ_b-propeller"/>
</dbReference>